<dbReference type="Gene3D" id="2.60.40.2700">
    <property type="match status" value="1"/>
</dbReference>
<feature type="compositionally biased region" description="Low complexity" evidence="1">
    <location>
        <begin position="483"/>
        <end position="515"/>
    </location>
</feature>
<accession>A0AB34IDW0</accession>
<dbReference type="PANTHER" id="PTHR31149:SF11">
    <property type="entry name" value="187-KDA MICROTUBULE-ASSOCIATED PROTEIN AIR9"/>
    <property type="match status" value="1"/>
</dbReference>
<dbReference type="Proteomes" id="UP001515480">
    <property type="component" value="Unassembled WGS sequence"/>
</dbReference>
<feature type="region of interest" description="Disordered" evidence="1">
    <location>
        <begin position="626"/>
        <end position="649"/>
    </location>
</feature>
<feature type="compositionally biased region" description="Low complexity" evidence="1">
    <location>
        <begin position="117"/>
        <end position="139"/>
    </location>
</feature>
<protein>
    <submittedName>
        <fullName evidence="2">Uncharacterized protein</fullName>
    </submittedName>
</protein>
<feature type="compositionally biased region" description="Basic residues" evidence="1">
    <location>
        <begin position="154"/>
        <end position="163"/>
    </location>
</feature>
<organism evidence="2 3">
    <name type="scientific">Prymnesium parvum</name>
    <name type="common">Toxic golden alga</name>
    <dbReference type="NCBI Taxonomy" id="97485"/>
    <lineage>
        <taxon>Eukaryota</taxon>
        <taxon>Haptista</taxon>
        <taxon>Haptophyta</taxon>
        <taxon>Prymnesiophyceae</taxon>
        <taxon>Prymnesiales</taxon>
        <taxon>Prymnesiaceae</taxon>
        <taxon>Prymnesium</taxon>
    </lineage>
</organism>
<sequence length="946" mass="102284">MPIDPKRLIWAADWYINDVELPLALPAPVSTPHPLCAKAAQKLRKYAGVRTADDKLLLHWALADAGLVVQGGDYLRLIVKASYRITEAEAAAGALDAAAAADAGGGGVFGGVFRPRASSSSAPPPAKEAAARLVAKPSPSEAPPKPAAGEPASRRRPKEKKRGAYAWAAQRAVRFYTSERRIYVQTLSSGMSAPIKAAEPGVRAFIDCHLAGDYVVELEEQGGDESPREAGKTEKATYVVTSLTLRFELPEMERELKKLTAEGLAAAHVVEDEPSDGGGRGVGEQLMPEMVRNLDTGEVLHMTEIEERVALGTQPQSLRPLARPVAPRGWLAHALGLAPVAVPLEPCLKPLPLLSVAGDLLTGRPLRCVVTRDRFRVGDGLARSLASSVREVRWMRHRGWTDEGLLLQKGPADEPYTPSADDVGCVISVTWHAASGAVRAETAQIQPRAGLRDAVAGLLSAGKASFEVTILDREKAPPPPPARVAAPPRASALRARGASSAPAAAPAEPLARVSAGQHKEKRKATVRIDAASRTVEVSWMSALAIRMSKAKKFSRHLRVVHHADESTFELFISVRRCYLMKAASQWERDLLALAVRRFVEEFPTPDMPADPMLLEPVVIELCEADDLQDPPPTTTPSSSSQPSAAHSTTPRLLSLSPFSLSPHQYTNLISHLAPPQDASTAPASPVTGEILVGDILRATTPKALHATGVELGWYRTTRNGVRSRIDHACGPLYSPSADDLGCMLSVEAVPYETSTRKKLPLDSLDETKQANLDYASMRDGSSSDSDYSDTGSVAPSIAPSKPLNTHAAAKAQTTFWGKPASARPPYEVRLDRNLEARLQRLCAKGYAEFRVAVRTSSHKPHTLTMTRSRLQLKQGWTTLLSWEYCEHITICIEHWAKTGVLISLDQLAVADANNAIRCSVENMEERDLLVLTLRFMVAKHAMLSHQ</sequence>
<dbReference type="PANTHER" id="PTHR31149">
    <property type="entry name" value="EXPRESSED PROTEIN"/>
    <property type="match status" value="1"/>
</dbReference>
<evidence type="ECO:0000313" key="3">
    <source>
        <dbReference type="Proteomes" id="UP001515480"/>
    </source>
</evidence>
<feature type="compositionally biased region" description="Low complexity" evidence="1">
    <location>
        <begin position="779"/>
        <end position="792"/>
    </location>
</feature>
<keyword evidence="3" id="KW-1185">Reference proteome</keyword>
<feature type="region of interest" description="Disordered" evidence="1">
    <location>
        <begin position="117"/>
        <end position="163"/>
    </location>
</feature>
<evidence type="ECO:0000313" key="2">
    <source>
        <dbReference type="EMBL" id="KAL1495996.1"/>
    </source>
</evidence>
<evidence type="ECO:0000256" key="1">
    <source>
        <dbReference type="SAM" id="MobiDB-lite"/>
    </source>
</evidence>
<dbReference type="AlphaFoldDB" id="A0AB34IDW0"/>
<feature type="region of interest" description="Disordered" evidence="1">
    <location>
        <begin position="473"/>
        <end position="526"/>
    </location>
</feature>
<comment type="caution">
    <text evidence="2">The sequence shown here is derived from an EMBL/GenBank/DDBJ whole genome shotgun (WGS) entry which is preliminary data.</text>
</comment>
<dbReference type="EMBL" id="JBGBPQ010000030">
    <property type="protein sequence ID" value="KAL1495996.1"/>
    <property type="molecule type" value="Genomic_DNA"/>
</dbReference>
<feature type="region of interest" description="Disordered" evidence="1">
    <location>
        <begin position="773"/>
        <end position="804"/>
    </location>
</feature>
<name>A0AB34IDW0_PRYPA</name>
<gene>
    <name evidence="2" type="ORF">AB1Y20_014633</name>
</gene>
<proteinExistence type="predicted"/>
<feature type="compositionally biased region" description="Low complexity" evidence="1">
    <location>
        <begin position="635"/>
        <end position="649"/>
    </location>
</feature>
<reference evidence="2 3" key="1">
    <citation type="journal article" date="2024" name="Science">
        <title>Giant polyketide synthase enzymes in the biosynthesis of giant marine polyether toxins.</title>
        <authorList>
            <person name="Fallon T.R."/>
            <person name="Shende V.V."/>
            <person name="Wierzbicki I.H."/>
            <person name="Pendleton A.L."/>
            <person name="Watervoot N.F."/>
            <person name="Auber R.P."/>
            <person name="Gonzalez D.J."/>
            <person name="Wisecaver J.H."/>
            <person name="Moore B.S."/>
        </authorList>
    </citation>
    <scope>NUCLEOTIDE SEQUENCE [LARGE SCALE GENOMIC DNA]</scope>
    <source>
        <strain evidence="2 3">12B1</strain>
    </source>
</reference>